<proteinExistence type="inferred from homology"/>
<dbReference type="InterPro" id="IPR044068">
    <property type="entry name" value="CB"/>
</dbReference>
<dbReference type="EMBL" id="FNFV01000001">
    <property type="protein sequence ID" value="SDJ99541.1"/>
    <property type="molecule type" value="Genomic_DNA"/>
</dbReference>
<dbReference type="InterPro" id="IPR011010">
    <property type="entry name" value="DNA_brk_join_enz"/>
</dbReference>
<keyword evidence="2" id="KW-0229">DNA integration</keyword>
<name>A0A1G8Y9W0_9RHOB</name>
<dbReference type="OrthoDB" id="9795573at2"/>
<evidence type="ECO:0000256" key="3">
    <source>
        <dbReference type="ARBA" id="ARBA00023125"/>
    </source>
</evidence>
<evidence type="ECO:0000313" key="8">
    <source>
        <dbReference type="EMBL" id="SDJ99541.1"/>
    </source>
</evidence>
<comment type="similarity">
    <text evidence="1">Belongs to the 'phage' integrase family.</text>
</comment>
<dbReference type="GO" id="GO:0015074">
    <property type="term" value="P:DNA integration"/>
    <property type="evidence" value="ECO:0007669"/>
    <property type="project" value="UniProtKB-KW"/>
</dbReference>
<organism evidence="8 9">
    <name type="scientific">Meinhardsimonia xiamenensis</name>
    <dbReference type="NCBI Taxonomy" id="990712"/>
    <lineage>
        <taxon>Bacteria</taxon>
        <taxon>Pseudomonadati</taxon>
        <taxon>Pseudomonadota</taxon>
        <taxon>Alphaproteobacteria</taxon>
        <taxon>Rhodobacterales</taxon>
        <taxon>Paracoccaceae</taxon>
        <taxon>Meinhardsimonia</taxon>
    </lineage>
</organism>
<dbReference type="Pfam" id="PF00589">
    <property type="entry name" value="Phage_integrase"/>
    <property type="match status" value="1"/>
</dbReference>
<dbReference type="InterPro" id="IPR053876">
    <property type="entry name" value="Phage_int_M"/>
</dbReference>
<evidence type="ECO:0000256" key="1">
    <source>
        <dbReference type="ARBA" id="ARBA00008857"/>
    </source>
</evidence>
<dbReference type="InterPro" id="IPR038488">
    <property type="entry name" value="Integrase_DNA-bd_sf"/>
</dbReference>
<feature type="domain" description="Core-binding (CB)" evidence="7">
    <location>
        <begin position="95"/>
        <end position="176"/>
    </location>
</feature>
<reference evidence="9" key="1">
    <citation type="submission" date="2016-10" db="EMBL/GenBank/DDBJ databases">
        <authorList>
            <person name="Varghese N."/>
            <person name="Submissions S."/>
        </authorList>
    </citation>
    <scope>NUCLEOTIDE SEQUENCE [LARGE SCALE GENOMIC DNA]</scope>
    <source>
        <strain evidence="9">CGMCC 1.10789</strain>
    </source>
</reference>
<protein>
    <submittedName>
        <fullName evidence="8">Integrase</fullName>
    </submittedName>
</protein>
<dbReference type="RefSeq" id="WP_092497360.1">
    <property type="nucleotide sequence ID" value="NZ_FNFV01000001.1"/>
</dbReference>
<dbReference type="InterPro" id="IPR010998">
    <property type="entry name" value="Integrase_recombinase_N"/>
</dbReference>
<evidence type="ECO:0000256" key="5">
    <source>
        <dbReference type="PROSITE-ProRule" id="PRU01248"/>
    </source>
</evidence>
<dbReference type="InterPro" id="IPR002104">
    <property type="entry name" value="Integrase_catalytic"/>
</dbReference>
<evidence type="ECO:0000256" key="2">
    <source>
        <dbReference type="ARBA" id="ARBA00022908"/>
    </source>
</evidence>
<dbReference type="PANTHER" id="PTHR30629:SF2">
    <property type="entry name" value="PROPHAGE INTEGRASE INTS-RELATED"/>
    <property type="match status" value="1"/>
</dbReference>
<dbReference type="PANTHER" id="PTHR30629">
    <property type="entry name" value="PROPHAGE INTEGRASE"/>
    <property type="match status" value="1"/>
</dbReference>
<dbReference type="GO" id="GO:0006310">
    <property type="term" value="P:DNA recombination"/>
    <property type="evidence" value="ECO:0007669"/>
    <property type="project" value="UniProtKB-KW"/>
</dbReference>
<dbReference type="InterPro" id="IPR025166">
    <property type="entry name" value="Integrase_DNA_bind_dom"/>
</dbReference>
<dbReference type="AlphaFoldDB" id="A0A1G8Y9W0"/>
<dbReference type="GO" id="GO:0003677">
    <property type="term" value="F:DNA binding"/>
    <property type="evidence" value="ECO:0007669"/>
    <property type="project" value="UniProtKB-UniRule"/>
</dbReference>
<feature type="domain" description="Tyr recombinase" evidence="6">
    <location>
        <begin position="210"/>
        <end position="398"/>
    </location>
</feature>
<keyword evidence="4" id="KW-0233">DNA recombination</keyword>
<dbReference type="Gene3D" id="3.30.160.390">
    <property type="entry name" value="Integrase, DNA-binding domain"/>
    <property type="match status" value="1"/>
</dbReference>
<dbReference type="Gene3D" id="1.10.443.10">
    <property type="entry name" value="Intergrase catalytic core"/>
    <property type="match status" value="1"/>
</dbReference>
<dbReference type="Proteomes" id="UP000199328">
    <property type="component" value="Unassembled WGS sequence"/>
</dbReference>
<dbReference type="Gene3D" id="1.10.150.130">
    <property type="match status" value="1"/>
</dbReference>
<keyword evidence="3 5" id="KW-0238">DNA-binding</keyword>
<dbReference type="PROSITE" id="PS51900">
    <property type="entry name" value="CB"/>
    <property type="match status" value="1"/>
</dbReference>
<dbReference type="PROSITE" id="PS51898">
    <property type="entry name" value="TYR_RECOMBINASE"/>
    <property type="match status" value="1"/>
</dbReference>
<evidence type="ECO:0000259" key="6">
    <source>
        <dbReference type="PROSITE" id="PS51898"/>
    </source>
</evidence>
<evidence type="ECO:0000256" key="4">
    <source>
        <dbReference type="ARBA" id="ARBA00023172"/>
    </source>
</evidence>
<dbReference type="Pfam" id="PF13356">
    <property type="entry name" value="Arm-DNA-bind_3"/>
    <property type="match status" value="1"/>
</dbReference>
<dbReference type="InterPro" id="IPR050808">
    <property type="entry name" value="Phage_Integrase"/>
</dbReference>
<evidence type="ECO:0000259" key="7">
    <source>
        <dbReference type="PROSITE" id="PS51900"/>
    </source>
</evidence>
<dbReference type="STRING" id="990712.SAMN05216257_101240"/>
<dbReference type="InterPro" id="IPR013762">
    <property type="entry name" value="Integrase-like_cat_sf"/>
</dbReference>
<dbReference type="SUPFAM" id="SSF56349">
    <property type="entry name" value="DNA breaking-rejoining enzymes"/>
    <property type="match status" value="1"/>
</dbReference>
<accession>A0A1G8Y9W0</accession>
<dbReference type="Pfam" id="PF22022">
    <property type="entry name" value="Phage_int_M"/>
    <property type="match status" value="1"/>
</dbReference>
<dbReference type="CDD" id="cd00801">
    <property type="entry name" value="INT_P4_C"/>
    <property type="match status" value="1"/>
</dbReference>
<evidence type="ECO:0000313" key="9">
    <source>
        <dbReference type="Proteomes" id="UP000199328"/>
    </source>
</evidence>
<sequence>MARQGKRLTARFCSTAGPGRYHDGGGDGLALYVKPSGSRFWVQRVTIDGKRRDLGLGPFPAVSLTDARAKAAANKALIREGKGAELLHRTEKSRITFAEAAERCLVKRAKGLSNEKHRRQWRSTLATYAFPVLGDMPVDRIGLRDVLRVLEPIWEEKPETASRLRGRIEAVLSWATVAGFREGDNPARWKGNLAEVLPAPSSLKRQKGGDHHPAVAQADLPRWWQRLAQVEGMGAAALRFAALTAARSGEVRGATWDEIDLEAGLWRVPASRMKAKREHVVPLSRAALEVLASVPRIEGEALVFPGIRRGRPMSDMTLAKAMKAAHGRDLKAGGEGFLDPRSKRPAVPHGLRSSFRDWAAERGYERDLAEIALAHDVGDATERAYRRSDMVERRRAMMEAWADHVTGKEARGQVVEFRR</sequence>
<gene>
    <name evidence="8" type="ORF">SAMN05216257_101240</name>
</gene>
<keyword evidence="9" id="KW-1185">Reference proteome</keyword>